<evidence type="ECO:0000313" key="1">
    <source>
        <dbReference type="EMBL" id="KAF2892241.1"/>
    </source>
</evidence>
<gene>
    <name evidence="1" type="ORF">ILUMI_13931</name>
</gene>
<keyword evidence="2" id="KW-1185">Reference proteome</keyword>
<sequence>MDTENKFLILAETDNNIMKMIESEHQKRTNQKKNQLPRLVLEINKTAQLQIIQVCAPAQSYEDEKVEHFYEQISTAADCKTQNKIIIGDLNAKLGTKQDDNEQRVGKSELGEINRRGEMVCLHHASFVVFNKAKPASRKCFKTSNNIGKTIHYFDEQSPIGMDLPPYSTVGALLYPSRAILQHPPTHLLQFIQQKRTIKM</sequence>
<dbReference type="Proteomes" id="UP000801492">
    <property type="component" value="Unassembled WGS sequence"/>
</dbReference>
<protein>
    <recommendedName>
        <fullName evidence="3">Craniofacial development protein 2</fullName>
    </recommendedName>
</protein>
<comment type="caution">
    <text evidence="1">The sequence shown here is derived from an EMBL/GenBank/DDBJ whole genome shotgun (WGS) entry which is preliminary data.</text>
</comment>
<dbReference type="InterPro" id="IPR036691">
    <property type="entry name" value="Endo/exonu/phosph_ase_sf"/>
</dbReference>
<proteinExistence type="predicted"/>
<dbReference type="EMBL" id="VTPC01008854">
    <property type="protein sequence ID" value="KAF2892241.1"/>
    <property type="molecule type" value="Genomic_DNA"/>
</dbReference>
<organism evidence="1 2">
    <name type="scientific">Ignelater luminosus</name>
    <name type="common">Cucubano</name>
    <name type="synonym">Pyrophorus luminosus</name>
    <dbReference type="NCBI Taxonomy" id="2038154"/>
    <lineage>
        <taxon>Eukaryota</taxon>
        <taxon>Metazoa</taxon>
        <taxon>Ecdysozoa</taxon>
        <taxon>Arthropoda</taxon>
        <taxon>Hexapoda</taxon>
        <taxon>Insecta</taxon>
        <taxon>Pterygota</taxon>
        <taxon>Neoptera</taxon>
        <taxon>Endopterygota</taxon>
        <taxon>Coleoptera</taxon>
        <taxon>Polyphaga</taxon>
        <taxon>Elateriformia</taxon>
        <taxon>Elateroidea</taxon>
        <taxon>Elateridae</taxon>
        <taxon>Agrypninae</taxon>
        <taxon>Pyrophorini</taxon>
        <taxon>Ignelater</taxon>
    </lineage>
</organism>
<evidence type="ECO:0008006" key="3">
    <source>
        <dbReference type="Google" id="ProtNLM"/>
    </source>
</evidence>
<name>A0A8K0CVT8_IGNLU</name>
<reference evidence="1" key="1">
    <citation type="submission" date="2019-08" db="EMBL/GenBank/DDBJ databases">
        <title>The genome of the North American firefly Photinus pyralis.</title>
        <authorList>
            <consortium name="Photinus pyralis genome working group"/>
            <person name="Fallon T.R."/>
            <person name="Sander Lower S.E."/>
            <person name="Weng J.-K."/>
        </authorList>
    </citation>
    <scope>NUCLEOTIDE SEQUENCE</scope>
    <source>
        <strain evidence="1">TRF0915ILg1</strain>
        <tissue evidence="1">Whole body</tissue>
    </source>
</reference>
<evidence type="ECO:0000313" key="2">
    <source>
        <dbReference type="Proteomes" id="UP000801492"/>
    </source>
</evidence>
<dbReference type="AlphaFoldDB" id="A0A8K0CVT8"/>
<accession>A0A8K0CVT8</accession>
<dbReference type="OrthoDB" id="5824787at2759"/>
<dbReference type="Gene3D" id="3.60.10.10">
    <property type="entry name" value="Endonuclease/exonuclease/phosphatase"/>
    <property type="match status" value="1"/>
</dbReference>